<dbReference type="eggNOG" id="COG4227">
    <property type="taxonomic scope" value="Bacteria"/>
</dbReference>
<accession>D3VQC0</accession>
<dbReference type="AlphaFoldDB" id="D3VQC0"/>
<dbReference type="Pfam" id="PF08401">
    <property type="entry name" value="ArdcN"/>
    <property type="match status" value="1"/>
</dbReference>
<evidence type="ECO:0000313" key="6">
    <source>
        <dbReference type="Proteomes" id="UP000006902"/>
    </source>
</evidence>
<evidence type="ECO:0000313" key="5">
    <source>
        <dbReference type="EMBL" id="CBH40912.1"/>
    </source>
</evidence>
<accession>Q1IH66</accession>
<dbReference type="EMBL" id="FP671138">
    <property type="protein sequence ID" value="CBH40696.1"/>
    <property type="molecule type" value="Genomic_DNA"/>
</dbReference>
<name>D3VQC0_MYCAA</name>
<dbReference type="GO" id="GO:0003697">
    <property type="term" value="F:single-stranded DNA binding"/>
    <property type="evidence" value="ECO:0007669"/>
    <property type="project" value="InterPro"/>
</dbReference>
<reference evidence="2" key="1">
    <citation type="journal article" date="2006" name="J. Bacteriol.">
        <title>A new integrative conjugative element occurs in Mycoplasma agalactiae as chromosomal and free circular forms.</title>
        <authorList>
            <person name="Marenda M."/>
            <person name="Barbe V."/>
            <person name="Gourgues G."/>
            <person name="Mangenot S."/>
            <person name="Sagne E."/>
            <person name="Citti C."/>
        </authorList>
    </citation>
    <scope>NUCLEOTIDE SEQUENCE</scope>
    <source>
        <strain evidence="2">5632</strain>
    </source>
</reference>
<evidence type="ECO:0000313" key="3">
    <source>
        <dbReference type="EMBL" id="CBH40514.1"/>
    </source>
</evidence>
<proteinExistence type="predicted"/>
<protein>
    <submittedName>
        <fullName evidence="3">CDSA</fullName>
    </submittedName>
</protein>
<dbReference type="InterPro" id="IPR013610">
    <property type="entry name" value="ArdC_N"/>
</dbReference>
<dbReference type="EMBL" id="FP671138">
    <property type="protein sequence ID" value="CBH40912.1"/>
    <property type="molecule type" value="Genomic_DNA"/>
</dbReference>
<dbReference type="RefSeq" id="WP_013021929.1">
    <property type="nucleotide sequence ID" value="NZ_SPQY01000003.1"/>
</dbReference>
<organism evidence="3 6">
    <name type="scientific">Mycoplasmopsis agalactiae</name>
    <name type="common">Mycoplasma agalactiae</name>
    <dbReference type="NCBI Taxonomy" id="2110"/>
    <lineage>
        <taxon>Bacteria</taxon>
        <taxon>Bacillati</taxon>
        <taxon>Mycoplasmatota</taxon>
        <taxon>Mycoplasmoidales</taxon>
        <taxon>Metamycoplasmataceae</taxon>
        <taxon>Mycoplasmopsis</taxon>
    </lineage>
</organism>
<feature type="domain" description="N-terminal" evidence="1">
    <location>
        <begin position="47"/>
        <end position="126"/>
    </location>
</feature>
<evidence type="ECO:0000259" key="1">
    <source>
        <dbReference type="Pfam" id="PF08401"/>
    </source>
</evidence>
<reference evidence="6" key="3">
    <citation type="journal article" date="2010" name="BMC Genomics">
        <title>Comparative genomic and proteomic analyses of two Mycoplasma agalactiae strains: clues to the macro- and micro-events that are shaping mycoplasma diversity.</title>
        <authorList>
            <person name="Nouvel L.X."/>
            <person name="Sirand-Pugnet P."/>
            <person name="Marenda M.S."/>
            <person name="Sagne E."/>
            <person name="Barbe V."/>
            <person name="Mangenot S."/>
            <person name="Schenowitz C."/>
            <person name="Jacob D."/>
            <person name="Barre A."/>
            <person name="Claverol S."/>
            <person name="Blanchard A."/>
            <person name="Citti C."/>
        </authorList>
    </citation>
    <scope>NUCLEOTIDE SEQUENCE [LARGE SCALE GENOMIC DNA]</scope>
    <source>
        <strain evidence="6">5632</strain>
    </source>
</reference>
<reference evidence="3" key="2">
    <citation type="submission" date="2009-11" db="EMBL/GenBank/DDBJ databases">
        <authorList>
            <person name="Prasad N."/>
            <person name="Shashidhara L.S."/>
        </authorList>
    </citation>
    <scope>NUCLEOTIDE SEQUENCE</scope>
    <source>
        <strain evidence="3">5632</strain>
    </source>
</reference>
<dbReference type="EMBL" id="FP671138">
    <property type="protein sequence ID" value="CBH40514.1"/>
    <property type="molecule type" value="Genomic_DNA"/>
</dbReference>
<dbReference type="Proteomes" id="UP000006902">
    <property type="component" value="Chromosome"/>
</dbReference>
<dbReference type="KEGG" id="mal:MAGa7090"/>
<dbReference type="EMBL" id="CT030003">
    <property type="protein sequence ID" value="CAJ32604.1"/>
    <property type="molecule type" value="Genomic_DNA"/>
</dbReference>
<dbReference type="KEGG" id="mal:MAGa2990"/>
<dbReference type="OrthoDB" id="398854at2"/>
<evidence type="ECO:0000313" key="2">
    <source>
        <dbReference type="EMBL" id="CAJ32604.1"/>
    </source>
</evidence>
<dbReference type="KEGG" id="mal:MAGa4860"/>
<sequence length="337" mass="39506">MTKKELRKEQTNRFIESTIITTDLLLSSYLYDSTKMEEFLSFIANLDNKYSFINMYLVRTQFPGASIVKSYSSWKKENIQVRKNEKGISIFRPKVIEYVVYNNTKVTKDKWTNEIKELVKNNELEVYTYTKGFTLAKVFDISQTTLPKAQYPKQYFSYFIKEDNENINPNTKLLSLLCNFIAKHNIGITYATMGLSTSEQRFYDKNSHGIKHWIRLNDKNSITQNIYSLVKEYAHTLLGHDISAINNIENRYQAQLVAYAICKSFRLKGIELSSFDAFRSWVNTSTKEMRKKWINSVIFASKQFANDFNYFLDEIEINVDKANLRETASINELMGRE</sequence>
<evidence type="ECO:0000313" key="4">
    <source>
        <dbReference type="EMBL" id="CBH40696.1"/>
    </source>
</evidence>
<gene>
    <name evidence="2" type="primary">cdsA</name>
    <name evidence="3" type="ordered locus">MAGa2990</name>
    <name evidence="4" type="ordered locus">MAGa4860</name>
    <name evidence="5" type="ordered locus">MAGa7090</name>
</gene>